<evidence type="ECO:0000313" key="2">
    <source>
        <dbReference type="EMBL" id="ORY18914.1"/>
    </source>
</evidence>
<feature type="compositionally biased region" description="Polar residues" evidence="1">
    <location>
        <begin position="764"/>
        <end position="776"/>
    </location>
</feature>
<dbReference type="Proteomes" id="UP000193920">
    <property type="component" value="Unassembled WGS sequence"/>
</dbReference>
<dbReference type="STRING" id="1754190.A0A1Y2A8V9"/>
<proteinExistence type="predicted"/>
<evidence type="ECO:0000256" key="1">
    <source>
        <dbReference type="SAM" id="MobiDB-lite"/>
    </source>
</evidence>
<feature type="compositionally biased region" description="Basic and acidic residues" evidence="1">
    <location>
        <begin position="267"/>
        <end position="276"/>
    </location>
</feature>
<dbReference type="EMBL" id="MCOG01000315">
    <property type="protein sequence ID" value="ORY18914.1"/>
    <property type="molecule type" value="Genomic_DNA"/>
</dbReference>
<comment type="caution">
    <text evidence="2">The sequence shown here is derived from an EMBL/GenBank/DDBJ whole genome shotgun (WGS) entry which is preliminary data.</text>
</comment>
<protein>
    <submittedName>
        <fullName evidence="2">Uncharacterized protein</fullName>
    </submittedName>
</protein>
<feature type="compositionally biased region" description="Basic and acidic residues" evidence="1">
    <location>
        <begin position="235"/>
        <end position="258"/>
    </location>
</feature>
<sequence>MVTEVHQEINYSKYLKISQSILDKCINALGVYTEEDLQIRKEILNSISEIWAIFNETLPENFTGIFPPSVSSIIILVKLCTLIFNNTENETDAENKLEACKLLDKHVELLNASHRERSINLSIELKTQTLIAGLMINEDINEIIEQIFTLNDIFNEKNSLRIEEIYIQNDLITLRKKFPFELFEIDFISYIIYFINNYSDIFPDQKNEQLGKVEWNHNASDEIKYRIKFGHPRKEVGKENEDDKESETDKVEIEEAPKKSRTRKRKTNDNEDDKVIKTKSKGRKAKSAKTDAEENEAEISKLVESSTSSNAVTVSSTTNDKSEQEVKPEESISEEPTIEVVKQKRHTKKRWNETQEKFLEECIRENNFVIDPKKFYAEHGPNGTKSHNLGEFTVNNIRDKCKSEKRKRMKKNKNLGAYENSINNSFHIQMEIKNELVNNKRVPNCRRRRWTDEQLKCLEQCILESNGNIYPSLILNLHGPNGIQSNILGNQTRQSIHDKCKNEKWRRIQQGLPLGAFEKAAKKSISSIGNKWKNTKVLKDYVASTEGKRRKRNIDPYYKPENQKKNKKRKSTSESTEDSENINDSTVNSSNITSQVQENDESSSTFVNPNFNLNHSNFTENFNGFNSNESSSSFIRVNETNQDINTNSENFNGILSTSSYNQTERNEVAFPFIPANNDSNDANGSNSNVYINTDVNNTNINNDKTQNTNIPNKQEFGNDNPYQLNEKETTNLIYSQNTNIKIEQPINTTTIATLTKSITPTVATTASEISTSTLSKETTDVKVDTLNPERIGQNSKDEDSSKV</sequence>
<dbReference type="OrthoDB" id="3366990at2759"/>
<feature type="region of interest" description="Disordered" evidence="1">
    <location>
        <begin position="764"/>
        <end position="803"/>
    </location>
</feature>
<feature type="region of interest" description="Disordered" evidence="1">
    <location>
        <begin position="544"/>
        <end position="608"/>
    </location>
</feature>
<feature type="compositionally biased region" description="Basic and acidic residues" evidence="1">
    <location>
        <begin position="320"/>
        <end position="330"/>
    </location>
</feature>
<feature type="region of interest" description="Disordered" evidence="1">
    <location>
        <begin position="235"/>
        <end position="335"/>
    </location>
</feature>
<evidence type="ECO:0000313" key="3">
    <source>
        <dbReference type="Proteomes" id="UP000193920"/>
    </source>
</evidence>
<gene>
    <name evidence="2" type="ORF">LY90DRAFT_677159</name>
</gene>
<accession>A0A1Y2A8V9</accession>
<name>A0A1Y2A8V9_9FUNG</name>
<feature type="compositionally biased region" description="Polar residues" evidence="1">
    <location>
        <begin position="586"/>
        <end position="608"/>
    </location>
</feature>
<organism evidence="2 3">
    <name type="scientific">Neocallimastix californiae</name>
    <dbReference type="NCBI Taxonomy" id="1754190"/>
    <lineage>
        <taxon>Eukaryota</taxon>
        <taxon>Fungi</taxon>
        <taxon>Fungi incertae sedis</taxon>
        <taxon>Chytridiomycota</taxon>
        <taxon>Chytridiomycota incertae sedis</taxon>
        <taxon>Neocallimastigomycetes</taxon>
        <taxon>Neocallimastigales</taxon>
        <taxon>Neocallimastigaceae</taxon>
        <taxon>Neocallimastix</taxon>
    </lineage>
</organism>
<reference evidence="2 3" key="1">
    <citation type="submission" date="2016-08" db="EMBL/GenBank/DDBJ databases">
        <title>A Parts List for Fungal Cellulosomes Revealed by Comparative Genomics.</title>
        <authorList>
            <consortium name="DOE Joint Genome Institute"/>
            <person name="Haitjema C.H."/>
            <person name="Gilmore S.P."/>
            <person name="Henske J.K."/>
            <person name="Solomon K.V."/>
            <person name="De Groot R."/>
            <person name="Kuo A."/>
            <person name="Mondo S.J."/>
            <person name="Salamov A.A."/>
            <person name="Labutti K."/>
            <person name="Zhao Z."/>
            <person name="Chiniquy J."/>
            <person name="Barry K."/>
            <person name="Brewer H.M."/>
            <person name="Purvine S.O."/>
            <person name="Wright A.T."/>
            <person name="Boxma B."/>
            <person name="Van Alen T."/>
            <person name="Hackstein J.H."/>
            <person name="Baker S.E."/>
            <person name="Grigoriev I.V."/>
            <person name="O'Malley M.A."/>
        </authorList>
    </citation>
    <scope>NUCLEOTIDE SEQUENCE [LARGE SCALE GENOMIC DNA]</scope>
    <source>
        <strain evidence="2 3">G1</strain>
    </source>
</reference>
<feature type="compositionally biased region" description="Basic residues" evidence="1">
    <location>
        <begin position="277"/>
        <end position="287"/>
    </location>
</feature>
<dbReference type="AlphaFoldDB" id="A0A1Y2A8V9"/>
<keyword evidence="3" id="KW-1185">Reference proteome</keyword>
<feature type="compositionally biased region" description="Low complexity" evidence="1">
    <location>
        <begin position="305"/>
        <end position="319"/>
    </location>
</feature>